<evidence type="ECO:0000313" key="4">
    <source>
        <dbReference type="EMBL" id="CAG7613285.1"/>
    </source>
</evidence>
<dbReference type="AlphaFoldDB" id="A0A916NW14"/>
<dbReference type="PANTHER" id="PTHR33408:SF2">
    <property type="entry name" value="TRANSPOSASE DDE DOMAIN-CONTAINING PROTEIN"/>
    <property type="match status" value="1"/>
</dbReference>
<dbReference type="Pfam" id="PF13612">
    <property type="entry name" value="DDE_Tnp_1_3"/>
    <property type="match status" value="1"/>
</dbReference>
<dbReference type="InterPro" id="IPR008490">
    <property type="entry name" value="Transposase_InsH_N"/>
</dbReference>
<dbReference type="Pfam" id="PF13751">
    <property type="entry name" value="DDE_Tnp_1_6"/>
    <property type="match status" value="1"/>
</dbReference>
<evidence type="ECO:0000259" key="2">
    <source>
        <dbReference type="Pfam" id="PF13612"/>
    </source>
</evidence>
<protein>
    <submittedName>
        <fullName evidence="4">IS1182 family transposase ISBsp4</fullName>
    </submittedName>
</protein>
<accession>A0A916NW14</accession>
<dbReference type="Proteomes" id="UP000693672">
    <property type="component" value="Unassembled WGS sequence"/>
</dbReference>
<feature type="domain" description="Transposase DDE" evidence="2">
    <location>
        <begin position="250"/>
        <end position="349"/>
    </location>
</feature>
<dbReference type="InterPro" id="IPR047629">
    <property type="entry name" value="IS1182_transpos"/>
</dbReference>
<dbReference type="RefSeq" id="WP_218091394.1">
    <property type="nucleotide sequence ID" value="NZ_CAJVAS010000005.1"/>
</dbReference>
<gene>
    <name evidence="4" type="ORF">PAESOLCIP111_01584</name>
</gene>
<evidence type="ECO:0000313" key="5">
    <source>
        <dbReference type="Proteomes" id="UP000693672"/>
    </source>
</evidence>
<evidence type="ECO:0000259" key="3">
    <source>
        <dbReference type="Pfam" id="PF13751"/>
    </source>
</evidence>
<dbReference type="EMBL" id="CAJVAS010000005">
    <property type="protein sequence ID" value="CAG7613285.1"/>
    <property type="molecule type" value="Genomic_DNA"/>
</dbReference>
<name>A0A916NW14_9BACL</name>
<comment type="caution">
    <text evidence="4">The sequence shown here is derived from an EMBL/GenBank/DDBJ whole genome shotgun (WGS) entry which is preliminary data.</text>
</comment>
<reference evidence="4" key="1">
    <citation type="submission" date="2021-06" db="EMBL/GenBank/DDBJ databases">
        <authorList>
            <person name="Criscuolo A."/>
        </authorList>
    </citation>
    <scope>NUCLEOTIDE SEQUENCE</scope>
    <source>
        <strain evidence="4">CIP111600</strain>
    </source>
</reference>
<dbReference type="Pfam" id="PF05598">
    <property type="entry name" value="DUF772"/>
    <property type="match status" value="1"/>
</dbReference>
<keyword evidence="5" id="KW-1185">Reference proteome</keyword>
<feature type="domain" description="Transposase InsH N-terminal" evidence="1">
    <location>
        <begin position="20"/>
        <end position="111"/>
    </location>
</feature>
<evidence type="ECO:0000259" key="1">
    <source>
        <dbReference type="Pfam" id="PF05598"/>
    </source>
</evidence>
<sequence>MIRQQQTLVLSPYAALYDIVVPKDNMLRQINELVDFTFIYEELEAKYCLDNGRNAIDPIRMFKYLLLKAIFELSDVDIVERSKYDLSFKYFLGMAPEDPVIDASSLTKFRKLRLKDINLLDMLIGKTVALAIEKEILKSNSVIVDATHSKARYNQKSPREILQDRARKLRKAVYSMDESVKVRMPVKNTSDELQEEIAYCQRLITFIETESGIAQVPKISEPLNLLKETFEDDLEQLRLAADPDVRVGHKSADSAFFGYKTHLAMTEERIITAAVITTGEKNDGKQLETLVEKSKAAGMQVKTVIGDTAYSEKDNISYAKKNEIELVSKLNPNITQGTRQKEDEFLFNKGAGMYVCKAGHMAFRKARQGKKDRGKNQRDTYYFDVETCKHCPLNEGCYKEGAKSKTYSVTIASDEHSEQMTFQETEYFKTKAKERYKIEAKNSELKHGHGYEVATSSGLLGMQLQGAMAIFAVNLKRILKLPQYNVVFSRMLAYSQDLTHG</sequence>
<organism evidence="4 5">
    <name type="scientific">Paenibacillus solanacearum</name>
    <dbReference type="NCBI Taxonomy" id="2048548"/>
    <lineage>
        <taxon>Bacteria</taxon>
        <taxon>Bacillati</taxon>
        <taxon>Bacillota</taxon>
        <taxon>Bacilli</taxon>
        <taxon>Bacillales</taxon>
        <taxon>Paenibacillaceae</taxon>
        <taxon>Paenibacillus</taxon>
    </lineage>
</organism>
<dbReference type="PANTHER" id="PTHR33408">
    <property type="entry name" value="TRANSPOSASE"/>
    <property type="match status" value="1"/>
</dbReference>
<feature type="domain" description="Transposase DDE" evidence="3">
    <location>
        <begin position="355"/>
        <end position="478"/>
    </location>
</feature>
<dbReference type="NCBIfam" id="NF033551">
    <property type="entry name" value="transpos_IS1182"/>
    <property type="match status" value="1"/>
</dbReference>
<proteinExistence type="predicted"/>
<dbReference type="InterPro" id="IPR025668">
    <property type="entry name" value="Tnp_DDE_dom"/>
</dbReference>